<dbReference type="Proteomes" id="UP001458880">
    <property type="component" value="Unassembled WGS sequence"/>
</dbReference>
<dbReference type="EMBL" id="JASPKY010000183">
    <property type="protein sequence ID" value="KAK9722938.1"/>
    <property type="molecule type" value="Genomic_DNA"/>
</dbReference>
<protein>
    <submittedName>
        <fullName evidence="2">Uncharacterized protein</fullName>
    </submittedName>
</protein>
<gene>
    <name evidence="2" type="ORF">QE152_g19423</name>
</gene>
<proteinExistence type="predicted"/>
<keyword evidence="1" id="KW-1133">Transmembrane helix</keyword>
<dbReference type="AlphaFoldDB" id="A0AAW1KRK8"/>
<sequence length="93" mass="11306">MELLVHRFITKTCGFWVVNKMLHNKLIFKDVFTSVIAVFLELSSFFWSLMWNYPFFWSLKDETRRWPICLTFFIVNEGDEFIYGRKTNTITHL</sequence>
<accession>A0AAW1KRK8</accession>
<evidence type="ECO:0000256" key="1">
    <source>
        <dbReference type="SAM" id="Phobius"/>
    </source>
</evidence>
<evidence type="ECO:0000313" key="2">
    <source>
        <dbReference type="EMBL" id="KAK9722938.1"/>
    </source>
</evidence>
<keyword evidence="1" id="KW-0472">Membrane</keyword>
<comment type="caution">
    <text evidence="2">The sequence shown here is derived from an EMBL/GenBank/DDBJ whole genome shotgun (WGS) entry which is preliminary data.</text>
</comment>
<keyword evidence="3" id="KW-1185">Reference proteome</keyword>
<feature type="transmembrane region" description="Helical" evidence="1">
    <location>
        <begin position="31"/>
        <end position="50"/>
    </location>
</feature>
<evidence type="ECO:0000313" key="3">
    <source>
        <dbReference type="Proteomes" id="UP001458880"/>
    </source>
</evidence>
<keyword evidence="1" id="KW-0812">Transmembrane</keyword>
<organism evidence="2 3">
    <name type="scientific">Popillia japonica</name>
    <name type="common">Japanese beetle</name>
    <dbReference type="NCBI Taxonomy" id="7064"/>
    <lineage>
        <taxon>Eukaryota</taxon>
        <taxon>Metazoa</taxon>
        <taxon>Ecdysozoa</taxon>
        <taxon>Arthropoda</taxon>
        <taxon>Hexapoda</taxon>
        <taxon>Insecta</taxon>
        <taxon>Pterygota</taxon>
        <taxon>Neoptera</taxon>
        <taxon>Endopterygota</taxon>
        <taxon>Coleoptera</taxon>
        <taxon>Polyphaga</taxon>
        <taxon>Scarabaeiformia</taxon>
        <taxon>Scarabaeidae</taxon>
        <taxon>Rutelinae</taxon>
        <taxon>Popillia</taxon>
    </lineage>
</organism>
<reference evidence="2 3" key="1">
    <citation type="journal article" date="2024" name="BMC Genomics">
        <title>De novo assembly and annotation of Popillia japonica's genome with initial clues to its potential as an invasive pest.</title>
        <authorList>
            <person name="Cucini C."/>
            <person name="Boschi S."/>
            <person name="Funari R."/>
            <person name="Cardaioli E."/>
            <person name="Iannotti N."/>
            <person name="Marturano G."/>
            <person name="Paoli F."/>
            <person name="Bruttini M."/>
            <person name="Carapelli A."/>
            <person name="Frati F."/>
            <person name="Nardi F."/>
        </authorList>
    </citation>
    <scope>NUCLEOTIDE SEQUENCE [LARGE SCALE GENOMIC DNA]</scope>
    <source>
        <strain evidence="2">DMR45628</strain>
    </source>
</reference>
<name>A0AAW1KRK8_POPJA</name>